<keyword evidence="6 10" id="KW-0269">Exonuclease</keyword>
<dbReference type="InterPro" id="IPR049035">
    <property type="entry name" value="ADDB_N"/>
</dbReference>
<comment type="caution">
    <text evidence="10">Lacks conserved residue(s) required for the propagation of feature annotation.</text>
</comment>
<comment type="cofactor">
    <cofactor evidence="10">
        <name>Mg(2+)</name>
        <dbReference type="ChEBI" id="CHEBI:18420"/>
    </cofactor>
</comment>
<dbReference type="GO" id="GO:0000724">
    <property type="term" value="P:double-strand break repair via homologous recombination"/>
    <property type="evidence" value="ECO:0007669"/>
    <property type="project" value="UniProtKB-UniRule"/>
</dbReference>
<evidence type="ECO:0000313" key="13">
    <source>
        <dbReference type="EMBL" id="KRL85139.1"/>
    </source>
</evidence>
<evidence type="ECO:0000259" key="11">
    <source>
        <dbReference type="Pfam" id="PF12705"/>
    </source>
</evidence>
<dbReference type="PANTHER" id="PTHR30591:SF1">
    <property type="entry name" value="RECBCD ENZYME SUBUNIT RECC"/>
    <property type="match status" value="1"/>
</dbReference>
<dbReference type="EC" id="3.1.-.-" evidence="10"/>
<name>A0A0R1U1N4_9LACO</name>
<dbReference type="GO" id="GO:0004386">
    <property type="term" value="F:helicase activity"/>
    <property type="evidence" value="ECO:0007669"/>
    <property type="project" value="UniProtKB-KW"/>
</dbReference>
<evidence type="ECO:0000256" key="9">
    <source>
        <dbReference type="ARBA" id="ARBA00023204"/>
    </source>
</evidence>
<evidence type="ECO:0000256" key="6">
    <source>
        <dbReference type="ARBA" id="ARBA00022839"/>
    </source>
</evidence>
<evidence type="ECO:0000256" key="5">
    <source>
        <dbReference type="ARBA" id="ARBA00022806"/>
    </source>
</evidence>
<dbReference type="eggNOG" id="COG3857">
    <property type="taxonomic scope" value="Bacteria"/>
</dbReference>
<dbReference type="Gene3D" id="3.40.50.300">
    <property type="entry name" value="P-loop containing nucleotide triphosphate hydrolases"/>
    <property type="match status" value="4"/>
</dbReference>
<comment type="similarity">
    <text evidence="10">Belongs to the helicase family. AddB/RexB type 2 subfamily.</text>
</comment>
<dbReference type="GO" id="GO:0008409">
    <property type="term" value="F:5'-3' exonuclease activity"/>
    <property type="evidence" value="ECO:0007669"/>
    <property type="project" value="UniProtKB-UniRule"/>
</dbReference>
<dbReference type="GO" id="GO:0003690">
    <property type="term" value="F:double-stranded DNA binding"/>
    <property type="evidence" value="ECO:0007669"/>
    <property type="project" value="UniProtKB-UniRule"/>
</dbReference>
<dbReference type="STRING" id="1423724.FC32_GL000184"/>
<dbReference type="HAMAP" id="MF_01453">
    <property type="entry name" value="AddB_type2"/>
    <property type="match status" value="1"/>
</dbReference>
<dbReference type="InterPro" id="IPR038726">
    <property type="entry name" value="PDDEXK_AddAB-type"/>
</dbReference>
<evidence type="ECO:0000256" key="1">
    <source>
        <dbReference type="ARBA" id="ARBA00022722"/>
    </source>
</evidence>
<keyword evidence="7 10" id="KW-0067">ATP-binding</keyword>
<dbReference type="Pfam" id="PF12705">
    <property type="entry name" value="PDDEXK_1"/>
    <property type="match status" value="1"/>
</dbReference>
<reference evidence="13 14" key="1">
    <citation type="journal article" date="2015" name="Genome Announc.">
        <title>Expanding the biotechnology potential of lactobacilli through comparative genomics of 213 strains and associated genera.</title>
        <authorList>
            <person name="Sun Z."/>
            <person name="Harris H.M."/>
            <person name="McCann A."/>
            <person name="Guo C."/>
            <person name="Argimon S."/>
            <person name="Zhang W."/>
            <person name="Yang X."/>
            <person name="Jeffery I.B."/>
            <person name="Cooney J.C."/>
            <person name="Kagawa T.F."/>
            <person name="Liu W."/>
            <person name="Song Y."/>
            <person name="Salvetti E."/>
            <person name="Wrobel A."/>
            <person name="Rasinkangas P."/>
            <person name="Parkhill J."/>
            <person name="Rea M.C."/>
            <person name="O'Sullivan O."/>
            <person name="Ritari J."/>
            <person name="Douillard F.P."/>
            <person name="Paul Ross R."/>
            <person name="Yang R."/>
            <person name="Briner A.E."/>
            <person name="Felis G.E."/>
            <person name="de Vos W.M."/>
            <person name="Barrangou R."/>
            <person name="Klaenhammer T.R."/>
            <person name="Caufield P.W."/>
            <person name="Cui Y."/>
            <person name="Zhang H."/>
            <person name="O'Toole P.W."/>
        </authorList>
    </citation>
    <scope>NUCLEOTIDE SEQUENCE [LARGE SCALE GENOMIC DNA]</scope>
    <source>
        <strain evidence="13 14">DSM 16634</strain>
    </source>
</reference>
<dbReference type="InterPro" id="IPR027417">
    <property type="entry name" value="P-loop_NTPase"/>
</dbReference>
<dbReference type="InterPro" id="IPR014141">
    <property type="entry name" value="DNA_helicase_suRexB"/>
</dbReference>
<comment type="subunit">
    <text evidence="10">Heterodimer of AddA and RexB.</text>
</comment>
<organism evidence="13 14">
    <name type="scientific">Ligilactobacillus apodemi DSM 16634 = JCM 16172</name>
    <dbReference type="NCBI Taxonomy" id="1423724"/>
    <lineage>
        <taxon>Bacteria</taxon>
        <taxon>Bacillati</taxon>
        <taxon>Bacillota</taxon>
        <taxon>Bacilli</taxon>
        <taxon>Lactobacillales</taxon>
        <taxon>Lactobacillaceae</taxon>
        <taxon>Ligilactobacillus</taxon>
    </lineage>
</organism>
<dbReference type="PANTHER" id="PTHR30591">
    <property type="entry name" value="RECBCD ENZYME SUBUNIT RECC"/>
    <property type="match status" value="1"/>
</dbReference>
<dbReference type="EMBL" id="AZFT01000043">
    <property type="protein sequence ID" value="KRL85139.1"/>
    <property type="molecule type" value="Genomic_DNA"/>
</dbReference>
<dbReference type="Proteomes" id="UP000051324">
    <property type="component" value="Unassembled WGS sequence"/>
</dbReference>
<keyword evidence="1 10" id="KW-0540">Nuclease</keyword>
<dbReference type="Pfam" id="PF21445">
    <property type="entry name" value="ADDB_N"/>
    <property type="match status" value="1"/>
</dbReference>
<keyword evidence="3 10" id="KW-0227">DNA damage</keyword>
<dbReference type="SUPFAM" id="SSF52540">
    <property type="entry name" value="P-loop containing nucleoside triphosphate hydrolases"/>
    <property type="match status" value="1"/>
</dbReference>
<evidence type="ECO:0000256" key="3">
    <source>
        <dbReference type="ARBA" id="ARBA00022763"/>
    </source>
</evidence>
<evidence type="ECO:0000256" key="8">
    <source>
        <dbReference type="ARBA" id="ARBA00023125"/>
    </source>
</evidence>
<keyword evidence="5 10" id="KW-0347">Helicase</keyword>
<evidence type="ECO:0000256" key="7">
    <source>
        <dbReference type="ARBA" id="ARBA00022840"/>
    </source>
</evidence>
<comment type="caution">
    <text evidence="13">The sequence shown here is derived from an EMBL/GenBank/DDBJ whole genome shotgun (WGS) entry which is preliminary data.</text>
</comment>
<sequence>MSLGFILGTAAKDHDAVLLEEIKKIQATDKQAKIYYLVPNHIKFATEVSVLDNLRQAESGRELFAATELQVLSFSRLAWYFMKNEPLYQIPRLSAAGTNMLVHKILREKNDELTIFRSEQTRPGFISQLANQLVELSLGLVTSEDLTNSLEKLSQTNDRDLLAKLTDLSVVYREFEKMTAGKYLGNANLLENLAKYLAKTDLSHSYFILAGFSQFNAGEYQVIETLLTQAKQVTVSLILDHPVASNGELNTFFCRSSNVYLRLLELAKKHHQKVWLDRYAKQTRVSDDLVELEKYWIASNQLKQLPAPVQLAGDIKVICADDRLEEVRYLATKIRQMVLLEGYRYQDFLILTRHLETYKNIIGPTFNQFEIPFFTDLQKKMADHPLVELITALFLVEQRNYRYEDIMRLLKTELLIPKENREFWSLEKFREALDLAENQVLKFGYRKKGWLAKDWTYYRFGTSDFGVRTENEDQITVKINSIRQYVKQILPPFYQKMQQAKTGQEAASVLLNFLLENGVLARLDLWRKQALDAGEVDASTREEQVWGVFCELLDEYVEILGETPFVADDFLALLQAGFEGANYSQVPTTLDQVVVSETGMVQPTDKKVVMLLGSTDLVMPDATLSADLLSDRDKAMLTPTLREGSYLSEDTEHVLANEPFLNYLAFMAPREKLYLSYPLGGNDDTQFKCSPYVERIQQHFALPVYRAQKNDGTKPALDYIGSKRTTLSELIKVERQARNEQEDLPIEWQFIFQKFAHDPEIKELFERLNQSLDYKNIPEQLSAKSVAGLYGKKLSTSISRLEDFYANPYEYFLRYGLGLKEREIFEMNAADTGEYFHTLMDTFFKLLLREGRDLKQLTSKEFDDYFQQTIALTSGLPQFEILDSSNRMRFLARQLNGAAKQVGRAIKKQRQFSPVKTIKTEALFGQVGKDEGFSPLEFVTPKKRLVTVRGKIDRIDELVVKNKHYLNLVDYKSGAKSFDYAKAYFGLALQLLTYLDALLHNKDKLVPNTTAAEIKTAGAMYMHLYNPTLKQKDIYKNDYESELLKKNRYSGLLLNENDVLENLDEQVEEKSGPSLIYPFRKNKSGEYKGTQQLVSAEQLSDLVLHNEELIKQATDMIFDGRIDLTPALFKDGSALDYTPYEAIMQFDAMLPENNYYRLPTENVKDILALLAKEREERNG</sequence>
<keyword evidence="2 10" id="KW-0547">Nucleotide-binding</keyword>
<dbReference type="GO" id="GO:0005524">
    <property type="term" value="F:ATP binding"/>
    <property type="evidence" value="ECO:0007669"/>
    <property type="project" value="UniProtKB-UniRule"/>
</dbReference>
<keyword evidence="4 10" id="KW-0378">Hydrolase</keyword>
<comment type="function">
    <text evidence="10">The heterodimer acts as both an ATP-dependent DNA helicase and an ATP-dependent, dual-direction single-stranded exonuclease. Recognizes the chi site generating a DNA molecule suitable for the initiation of homologous recombination. This subunit has 5' -&gt; 3' nuclease activity but not helicase activity.</text>
</comment>
<dbReference type="RefSeq" id="WP_025087983.1">
    <property type="nucleotide sequence ID" value="NZ_AZFT01000043.1"/>
</dbReference>
<gene>
    <name evidence="10" type="primary">rexB</name>
    <name evidence="13" type="ORF">FC32_GL000184</name>
</gene>
<feature type="domain" description="PD-(D/E)XK endonuclease-like" evidence="11">
    <location>
        <begin position="796"/>
        <end position="1053"/>
    </location>
</feature>
<evidence type="ECO:0000256" key="2">
    <source>
        <dbReference type="ARBA" id="ARBA00022741"/>
    </source>
</evidence>
<dbReference type="GO" id="GO:0016817">
    <property type="term" value="F:hydrolase activity, acting on acid anhydrides"/>
    <property type="evidence" value="ECO:0007669"/>
    <property type="project" value="InterPro"/>
</dbReference>
<evidence type="ECO:0000256" key="10">
    <source>
        <dbReference type="HAMAP-Rule" id="MF_01453"/>
    </source>
</evidence>
<proteinExistence type="inferred from homology"/>
<dbReference type="AlphaFoldDB" id="A0A0R1U1N4"/>
<keyword evidence="9 10" id="KW-0234">DNA repair</keyword>
<comment type="miscellaneous">
    <text evidence="10">Despite having helicase-like domains, this subunit does not have helicase activity.</text>
</comment>
<evidence type="ECO:0000259" key="12">
    <source>
        <dbReference type="Pfam" id="PF21445"/>
    </source>
</evidence>
<evidence type="ECO:0000256" key="4">
    <source>
        <dbReference type="ARBA" id="ARBA00022801"/>
    </source>
</evidence>
<evidence type="ECO:0000313" key="14">
    <source>
        <dbReference type="Proteomes" id="UP000051324"/>
    </source>
</evidence>
<keyword evidence="14" id="KW-1185">Reference proteome</keyword>
<accession>A0A0R1U1N4</accession>
<feature type="domain" description="ATP-dependent helicase/deoxyribonuclease subunit B N-terminal" evidence="12">
    <location>
        <begin position="5"/>
        <end position="288"/>
    </location>
</feature>
<dbReference type="PATRIC" id="fig|1423724.4.peg.192"/>
<keyword evidence="8 10" id="KW-0238">DNA-binding</keyword>
<protein>
    <recommendedName>
        <fullName evidence="10">ATP-dependent helicase/deoxyribonuclease subunit B</fullName>
        <ecNumber evidence="10">3.1.-.-</ecNumber>
    </recommendedName>
    <alternativeName>
        <fullName evidence="10">ATP-dependent helicase/nuclease subunit RexB</fullName>
    </alternativeName>
</protein>
<dbReference type="OrthoDB" id="9758506at2"/>